<keyword evidence="1" id="KW-0472">Membrane</keyword>
<accession>A0A372NP23</accession>
<keyword evidence="1" id="KW-0812">Transmembrane</keyword>
<feature type="transmembrane region" description="Helical" evidence="1">
    <location>
        <begin position="34"/>
        <end position="53"/>
    </location>
</feature>
<protein>
    <submittedName>
        <fullName evidence="2">Uncharacterized protein</fullName>
    </submittedName>
</protein>
<keyword evidence="3" id="KW-1185">Reference proteome</keyword>
<dbReference type="OrthoDB" id="799491at2"/>
<evidence type="ECO:0000256" key="1">
    <source>
        <dbReference type="SAM" id="Phobius"/>
    </source>
</evidence>
<feature type="transmembrane region" description="Helical" evidence="1">
    <location>
        <begin position="9"/>
        <end position="28"/>
    </location>
</feature>
<gene>
    <name evidence="2" type="ORF">D0C36_17105</name>
</gene>
<dbReference type="RefSeq" id="WP_117392887.1">
    <property type="nucleotide sequence ID" value="NZ_QWDC01000003.1"/>
</dbReference>
<dbReference type="Proteomes" id="UP000264217">
    <property type="component" value="Unassembled WGS sequence"/>
</dbReference>
<dbReference type="EMBL" id="QWDC01000003">
    <property type="protein sequence ID" value="RFZ90681.1"/>
    <property type="molecule type" value="Genomic_DNA"/>
</dbReference>
<sequence>MSDGPGKFFYLYLIGGTVALALLIYSIISTFPEVSYGGALFYIIPTLLLYYMAYKTYHVKKDGELM</sequence>
<evidence type="ECO:0000313" key="2">
    <source>
        <dbReference type="EMBL" id="RFZ90681.1"/>
    </source>
</evidence>
<keyword evidence="1" id="KW-1133">Transmembrane helix</keyword>
<name>A0A372NP23_9SPHI</name>
<reference evidence="2 3" key="1">
    <citation type="submission" date="2018-08" db="EMBL/GenBank/DDBJ databases">
        <title>Mucilaginibacter sp. MYSH2.</title>
        <authorList>
            <person name="Seo T."/>
        </authorList>
    </citation>
    <scope>NUCLEOTIDE SEQUENCE [LARGE SCALE GENOMIC DNA]</scope>
    <source>
        <strain evidence="2 3">MYSH2</strain>
    </source>
</reference>
<comment type="caution">
    <text evidence="2">The sequence shown here is derived from an EMBL/GenBank/DDBJ whole genome shotgun (WGS) entry which is preliminary data.</text>
</comment>
<proteinExistence type="predicted"/>
<organism evidence="2 3">
    <name type="scientific">Mucilaginibacter conchicola</name>
    <dbReference type="NCBI Taxonomy" id="2303333"/>
    <lineage>
        <taxon>Bacteria</taxon>
        <taxon>Pseudomonadati</taxon>
        <taxon>Bacteroidota</taxon>
        <taxon>Sphingobacteriia</taxon>
        <taxon>Sphingobacteriales</taxon>
        <taxon>Sphingobacteriaceae</taxon>
        <taxon>Mucilaginibacter</taxon>
    </lineage>
</organism>
<evidence type="ECO:0000313" key="3">
    <source>
        <dbReference type="Proteomes" id="UP000264217"/>
    </source>
</evidence>
<dbReference type="AlphaFoldDB" id="A0A372NP23"/>